<evidence type="ECO:0000313" key="2">
    <source>
        <dbReference type="Proteomes" id="UP000005475"/>
    </source>
</evidence>
<sequence>MLNKHSRGCNDITNMKNEICNIEANDFRKLMHEE</sequence>
<dbReference type="Proteomes" id="UP000005475">
    <property type="component" value="Unassembled WGS sequence"/>
</dbReference>
<evidence type="ECO:0000313" key="1">
    <source>
        <dbReference type="EMBL" id="EDO13561.1"/>
    </source>
</evidence>
<proteinExistence type="predicted"/>
<gene>
    <name evidence="1" type="ORF">BACOVA_00753</name>
</gene>
<organism evidence="1 2">
    <name type="scientific">Bacteroides ovatus (strain ATCC 8483 / DSM 1896 / JCM 5824 / BCRC 10623 / CCUG 4943 / NCTC 11153)</name>
    <dbReference type="NCBI Taxonomy" id="411476"/>
    <lineage>
        <taxon>Bacteria</taxon>
        <taxon>Pseudomonadati</taxon>
        <taxon>Bacteroidota</taxon>
        <taxon>Bacteroidia</taxon>
        <taxon>Bacteroidales</taxon>
        <taxon>Bacteroidaceae</taxon>
        <taxon>Bacteroides</taxon>
    </lineage>
</organism>
<protein>
    <submittedName>
        <fullName evidence="1">Uncharacterized protein</fullName>
    </submittedName>
</protein>
<dbReference type="EMBL" id="AAXF02000037">
    <property type="protein sequence ID" value="EDO13561.1"/>
    <property type="molecule type" value="Genomic_DNA"/>
</dbReference>
<dbReference type="AlphaFoldDB" id="A0AAN3ABY2"/>
<reference evidence="1 2" key="1">
    <citation type="submission" date="2007-03" db="EMBL/GenBank/DDBJ databases">
        <authorList>
            <person name="Fulton L."/>
            <person name="Clifton S."/>
            <person name="Fulton B."/>
            <person name="Xu J."/>
            <person name="Minx P."/>
            <person name="Pepin K.H."/>
            <person name="Johnson M."/>
            <person name="Thiruvilangam P."/>
            <person name="Bhonagiri V."/>
            <person name="Nash W.E."/>
            <person name="Mardis E.R."/>
            <person name="Wilson R.K."/>
        </authorList>
    </citation>
    <scope>NUCLEOTIDE SEQUENCE [LARGE SCALE GENOMIC DNA]</scope>
    <source>
        <strain evidence="2">ATCC 8483 / DSM 1896 / JCM 5824 / BCRC 10623 / CCUG 4943 / NCTC 11153</strain>
    </source>
</reference>
<comment type="caution">
    <text evidence="1">The sequence shown here is derived from an EMBL/GenBank/DDBJ whole genome shotgun (WGS) entry which is preliminary data.</text>
</comment>
<name>A0AAN3ABY2_BACO1</name>
<reference evidence="2" key="2">
    <citation type="submission" date="2007-04" db="EMBL/GenBank/DDBJ databases">
        <title>Draft genome sequence of Bacteroides ovatus (ATCC 8483).</title>
        <authorList>
            <person name="Sudarsanam P."/>
            <person name="Ley R."/>
            <person name="Guruge J."/>
            <person name="Turnbaugh P.J."/>
            <person name="Mahowald M."/>
            <person name="Liep D."/>
            <person name="Gordon J."/>
        </authorList>
    </citation>
    <scope>NUCLEOTIDE SEQUENCE [LARGE SCALE GENOMIC DNA]</scope>
    <source>
        <strain evidence="2">ATCC 8483 / DSM 1896 / JCM 5824 / BCRC 10623 / CCUG 4943 / NCTC 11153</strain>
    </source>
</reference>
<accession>A0AAN3ABY2</accession>